<dbReference type="GO" id="GO:0003676">
    <property type="term" value="F:nucleic acid binding"/>
    <property type="evidence" value="ECO:0007669"/>
    <property type="project" value="InterPro"/>
</dbReference>
<name>A0A7S0N228_9CRYP</name>
<dbReference type="AlphaFoldDB" id="A0A7S0N228"/>
<protein>
    <recommendedName>
        <fullName evidence="3">RRM domain-containing protein</fullName>
    </recommendedName>
</protein>
<feature type="compositionally biased region" description="Polar residues" evidence="1">
    <location>
        <begin position="55"/>
        <end position="64"/>
    </location>
</feature>
<proteinExistence type="predicted"/>
<organism evidence="2">
    <name type="scientific">Cryptomonas curvata</name>
    <dbReference type="NCBI Taxonomy" id="233186"/>
    <lineage>
        <taxon>Eukaryota</taxon>
        <taxon>Cryptophyceae</taxon>
        <taxon>Cryptomonadales</taxon>
        <taxon>Cryptomonadaceae</taxon>
        <taxon>Cryptomonas</taxon>
    </lineage>
</organism>
<dbReference type="InterPro" id="IPR012677">
    <property type="entry name" value="Nucleotide-bd_a/b_plait_sf"/>
</dbReference>
<feature type="region of interest" description="Disordered" evidence="1">
    <location>
        <begin position="101"/>
        <end position="130"/>
    </location>
</feature>
<evidence type="ECO:0000313" key="2">
    <source>
        <dbReference type="EMBL" id="CAD8657911.1"/>
    </source>
</evidence>
<dbReference type="EMBL" id="HBEZ01055483">
    <property type="protein sequence ID" value="CAD8657911.1"/>
    <property type="molecule type" value="Transcribed_RNA"/>
</dbReference>
<feature type="region of interest" description="Disordered" evidence="1">
    <location>
        <begin position="1"/>
        <end position="68"/>
    </location>
</feature>
<dbReference type="SUPFAM" id="SSF54928">
    <property type="entry name" value="RNA-binding domain, RBD"/>
    <property type="match status" value="1"/>
</dbReference>
<evidence type="ECO:0000256" key="1">
    <source>
        <dbReference type="SAM" id="MobiDB-lite"/>
    </source>
</evidence>
<accession>A0A7S0N228</accession>
<sequence length="294" mass="33340">MISPDAPSDLEAPELNWRSSIESDVNEYEAQGTSGDLNYPEINSIAQDESDTNENIDSSNSPDTGNEAESLEGIRVHTQQHMEDIEHWPQQQFWEEPEGQYFSDSPVTPTSSTEGAWRQGGEIPTQPRREAFEAPKYPQKARMKAAQRMDAALDRLPAATFRDPYGKRTAVTLFAGNLDFTAWHDDIYESLQIYFPAKKKIQLDNIVIPSYNGRHKGYAFITLSWVQEAQMDPADICVLCSGVTQVNSRFLYFQQLREDVATQKHAKAFQARPGIRTTTSMRANYHGVRMRQPT</sequence>
<dbReference type="InterPro" id="IPR035979">
    <property type="entry name" value="RBD_domain_sf"/>
</dbReference>
<reference evidence="2" key="1">
    <citation type="submission" date="2021-01" db="EMBL/GenBank/DDBJ databases">
        <authorList>
            <person name="Corre E."/>
            <person name="Pelletier E."/>
            <person name="Niang G."/>
            <person name="Scheremetjew M."/>
            <person name="Finn R."/>
            <person name="Kale V."/>
            <person name="Holt S."/>
            <person name="Cochrane G."/>
            <person name="Meng A."/>
            <person name="Brown T."/>
            <person name="Cohen L."/>
        </authorList>
    </citation>
    <scope>NUCLEOTIDE SEQUENCE</scope>
    <source>
        <strain evidence="2">CCAP979/52</strain>
    </source>
</reference>
<feature type="compositionally biased region" description="Polar residues" evidence="1">
    <location>
        <begin position="102"/>
        <end position="114"/>
    </location>
</feature>
<gene>
    <name evidence="2" type="ORF">CCUR1050_LOCUS30468</name>
</gene>
<evidence type="ECO:0008006" key="3">
    <source>
        <dbReference type="Google" id="ProtNLM"/>
    </source>
</evidence>
<dbReference type="Gene3D" id="3.30.70.330">
    <property type="match status" value="1"/>
</dbReference>